<evidence type="ECO:0000256" key="2">
    <source>
        <dbReference type="ARBA" id="ARBA00022574"/>
    </source>
</evidence>
<comment type="similarity">
    <text evidence="4">Belongs to the WD repeat PROPPIN family.</text>
</comment>
<dbReference type="SMART" id="SM00320">
    <property type="entry name" value="WD40"/>
    <property type="match status" value="4"/>
</dbReference>
<dbReference type="InterPro" id="IPR001680">
    <property type="entry name" value="WD40_rpt"/>
</dbReference>
<dbReference type="OrthoDB" id="1667587at2759"/>
<dbReference type="Pfam" id="PF21032">
    <property type="entry name" value="PROPPIN"/>
    <property type="match status" value="1"/>
</dbReference>
<accession>A0A7N2L5D9</accession>
<dbReference type="SUPFAM" id="SSF50978">
    <property type="entry name" value="WD40 repeat-like"/>
    <property type="match status" value="1"/>
</dbReference>
<dbReference type="InParanoid" id="A0A7N2L5D9"/>
<reference evidence="6" key="2">
    <citation type="submission" date="2021-01" db="UniProtKB">
        <authorList>
            <consortium name="EnsemblPlants"/>
        </authorList>
    </citation>
    <scope>IDENTIFICATION</scope>
</reference>
<dbReference type="Proteomes" id="UP000594261">
    <property type="component" value="Chromosome 3"/>
</dbReference>
<proteinExistence type="inferred from homology"/>
<reference evidence="6 7" key="1">
    <citation type="journal article" date="2016" name="G3 (Bethesda)">
        <title>First Draft Assembly and Annotation of the Genome of a California Endemic Oak Quercus lobata Nee (Fagaceae).</title>
        <authorList>
            <person name="Sork V.L."/>
            <person name="Fitz-Gibbon S.T."/>
            <person name="Puiu D."/>
            <person name="Crepeau M."/>
            <person name="Gugger P.F."/>
            <person name="Sherman R."/>
            <person name="Stevens K."/>
            <person name="Langley C.H."/>
            <person name="Pellegrini M."/>
            <person name="Salzberg S.L."/>
        </authorList>
    </citation>
    <scope>NUCLEOTIDE SEQUENCE [LARGE SCALE GENOMIC DNA]</scope>
    <source>
        <strain evidence="6 7">cv. SW786</strain>
    </source>
</reference>
<dbReference type="PANTHER" id="PTHR11227">
    <property type="entry name" value="WD-REPEAT PROTEIN INTERACTING WITH PHOSPHOINOSIDES WIPI -RELATED"/>
    <property type="match status" value="1"/>
</dbReference>
<evidence type="ECO:0008006" key="8">
    <source>
        <dbReference type="Google" id="ProtNLM"/>
    </source>
</evidence>
<comment type="subcellular location">
    <subcellularLocation>
        <location evidence="1">Preautophagosomal structure membrane</location>
        <topology evidence="1">Peripheral membrane protein</topology>
    </subcellularLocation>
</comment>
<keyword evidence="7" id="KW-1185">Reference proteome</keyword>
<dbReference type="RefSeq" id="XP_030957973.1">
    <property type="nucleotide sequence ID" value="XM_031102113.1"/>
</dbReference>
<evidence type="ECO:0000256" key="1">
    <source>
        <dbReference type="ARBA" id="ARBA00004623"/>
    </source>
</evidence>
<dbReference type="GO" id="GO:0034045">
    <property type="term" value="C:phagophore assembly site membrane"/>
    <property type="evidence" value="ECO:0007669"/>
    <property type="project" value="UniProtKB-SubCell"/>
</dbReference>
<feature type="compositionally biased region" description="Low complexity" evidence="5">
    <location>
        <begin position="24"/>
        <end position="41"/>
    </location>
</feature>
<evidence type="ECO:0000256" key="5">
    <source>
        <dbReference type="SAM" id="MobiDB-lite"/>
    </source>
</evidence>
<dbReference type="GeneID" id="115979978"/>
<dbReference type="KEGG" id="qlo:115979978"/>
<dbReference type="Gene3D" id="2.130.10.10">
    <property type="entry name" value="YVTN repeat-like/Quinoprotein amine dehydrogenase"/>
    <property type="match status" value="1"/>
</dbReference>
<organism evidence="6 7">
    <name type="scientific">Quercus lobata</name>
    <name type="common">Valley oak</name>
    <dbReference type="NCBI Taxonomy" id="97700"/>
    <lineage>
        <taxon>Eukaryota</taxon>
        <taxon>Viridiplantae</taxon>
        <taxon>Streptophyta</taxon>
        <taxon>Embryophyta</taxon>
        <taxon>Tracheophyta</taxon>
        <taxon>Spermatophyta</taxon>
        <taxon>Magnoliopsida</taxon>
        <taxon>eudicotyledons</taxon>
        <taxon>Gunneridae</taxon>
        <taxon>Pentapetalae</taxon>
        <taxon>rosids</taxon>
        <taxon>fabids</taxon>
        <taxon>Fagales</taxon>
        <taxon>Fagaceae</taxon>
        <taxon>Quercus</taxon>
    </lineage>
</organism>
<evidence type="ECO:0000256" key="4">
    <source>
        <dbReference type="ARBA" id="ARBA00025740"/>
    </source>
</evidence>
<protein>
    <recommendedName>
        <fullName evidence="8">Autophagy-related protein 18a</fullName>
    </recommendedName>
</protein>
<name>A0A7N2L5D9_QUELO</name>
<gene>
    <name evidence="6" type="primary">LOC115979978</name>
</gene>
<keyword evidence="2" id="KW-0853">WD repeat</keyword>
<dbReference type="Gramene" id="QL03p022522:mrna">
    <property type="protein sequence ID" value="QL03p022522:mrna"/>
    <property type="gene ID" value="QL03p022522"/>
</dbReference>
<dbReference type="EMBL" id="LRBV02000003">
    <property type="status" value="NOT_ANNOTATED_CDS"/>
    <property type="molecule type" value="Genomic_DNA"/>
</dbReference>
<dbReference type="OMA" id="FSPTVQW"/>
<evidence type="ECO:0000313" key="7">
    <source>
        <dbReference type="Proteomes" id="UP000594261"/>
    </source>
</evidence>
<feature type="region of interest" description="Disordered" evidence="5">
    <location>
        <begin position="12"/>
        <end position="47"/>
    </location>
</feature>
<dbReference type="InterPro" id="IPR036322">
    <property type="entry name" value="WD40_repeat_dom_sf"/>
</dbReference>
<evidence type="ECO:0000313" key="6">
    <source>
        <dbReference type="EnsemblPlants" id="QL03p022522:mrna"/>
    </source>
</evidence>
<dbReference type="EnsemblPlants" id="QL03p022522:mrna">
    <property type="protein sequence ID" value="QL03p022522:mrna"/>
    <property type="gene ID" value="QL03p022522"/>
</dbReference>
<dbReference type="InterPro" id="IPR048720">
    <property type="entry name" value="PROPPIN"/>
</dbReference>
<dbReference type="FunFam" id="2.130.10.10:FF:001083">
    <property type="entry name" value="Autophagy-related protein 18a isoform A"/>
    <property type="match status" value="1"/>
</dbReference>
<evidence type="ECO:0000256" key="3">
    <source>
        <dbReference type="ARBA" id="ARBA00022737"/>
    </source>
</evidence>
<sequence length="401" mass="44660">MTTLSFPSYFSNLTLQPDPDSDPDSLSQPQSDNTTTETYTTPGSGMTRDTALHHVSFNQDHTCFTVGTTQGFRVYNCDPVREMFRRDIDDTRGGMGFVEMLFRSQILAIVPRGPHAPPTKVLMWDDHSSRCFGELSFRSDVKSVRLRRDRIVVVLAHKVFVYDYVCFKLLHQIETAPNPSGLCEVSQGVGPNMVLVCPGLQTGQVRVDHYVAKRTRFIHAHDSKLACLGLTQDGRFLATASSRGTLVRVFNAFDGSLIQEVRRGAEQAEIHSIAFSSTAQWLAVSSDKGTVHVFGLKIDSGALGTDRSRGASEPSVSKLSAISSLSFFKGVLPRYFSSEWSMAQFRLQEGLRYIVAFGHQKSTVMILGMDGSFYRCKFDPVHGGEMTQLEYYNFLKPEESS</sequence>
<dbReference type="InterPro" id="IPR015943">
    <property type="entry name" value="WD40/YVTN_repeat-like_dom_sf"/>
</dbReference>
<dbReference type="AlphaFoldDB" id="A0A7N2L5D9"/>
<keyword evidence="3" id="KW-0677">Repeat</keyword>